<keyword evidence="3" id="KW-1185">Reference proteome</keyword>
<evidence type="ECO:0000313" key="2">
    <source>
        <dbReference type="EMBL" id="GJT67372.1"/>
    </source>
</evidence>
<reference evidence="2" key="2">
    <citation type="submission" date="2022-01" db="EMBL/GenBank/DDBJ databases">
        <authorList>
            <person name="Yamashiro T."/>
            <person name="Shiraishi A."/>
            <person name="Satake H."/>
            <person name="Nakayama K."/>
        </authorList>
    </citation>
    <scope>NUCLEOTIDE SEQUENCE</scope>
</reference>
<comment type="caution">
    <text evidence="2">The sequence shown here is derived from an EMBL/GenBank/DDBJ whole genome shotgun (WGS) entry which is preliminary data.</text>
</comment>
<feature type="region of interest" description="Disordered" evidence="1">
    <location>
        <begin position="58"/>
        <end position="87"/>
    </location>
</feature>
<name>A0ABQ5FXZ0_9ASTR</name>
<sequence length="277" mass="31443">MPMLPYPGSTPTTQPNLITTNFKRLDPWLLLIWVNERQIQTTEEKIDTSNASSVIIERQQHTEQPESNNEGEVDQNADQCYDTRPLPTKLTNNTTTELSNQLLESENVCLKKTVAQFQKDFAKLDAHYISENRASRNFDLMMDKWRLLKITLQAPKFKTTSNETVKFKAGSKSCSSSSQSQSTSETLVGITISPSCSNAEDNQVTNRSYDSKPANWGFPRISKVRIASLGIKELKEMLDKWSKQRSLTDNLRQKSGSIHIACQNHKLIADIDNDIWT</sequence>
<accession>A0ABQ5FXZ0</accession>
<evidence type="ECO:0000256" key="1">
    <source>
        <dbReference type="SAM" id="MobiDB-lite"/>
    </source>
</evidence>
<gene>
    <name evidence="2" type="ORF">Tco_1018852</name>
</gene>
<dbReference type="Proteomes" id="UP001151760">
    <property type="component" value="Unassembled WGS sequence"/>
</dbReference>
<proteinExistence type="predicted"/>
<dbReference type="EMBL" id="BQNB010017801">
    <property type="protein sequence ID" value="GJT67372.1"/>
    <property type="molecule type" value="Genomic_DNA"/>
</dbReference>
<reference evidence="2" key="1">
    <citation type="journal article" date="2022" name="Int. J. Mol. Sci.">
        <title>Draft Genome of Tanacetum Coccineum: Genomic Comparison of Closely Related Tanacetum-Family Plants.</title>
        <authorList>
            <person name="Yamashiro T."/>
            <person name="Shiraishi A."/>
            <person name="Nakayama K."/>
            <person name="Satake H."/>
        </authorList>
    </citation>
    <scope>NUCLEOTIDE SEQUENCE</scope>
</reference>
<protein>
    <submittedName>
        <fullName evidence="2">Uncharacterized protein</fullName>
    </submittedName>
</protein>
<organism evidence="2 3">
    <name type="scientific">Tanacetum coccineum</name>
    <dbReference type="NCBI Taxonomy" id="301880"/>
    <lineage>
        <taxon>Eukaryota</taxon>
        <taxon>Viridiplantae</taxon>
        <taxon>Streptophyta</taxon>
        <taxon>Embryophyta</taxon>
        <taxon>Tracheophyta</taxon>
        <taxon>Spermatophyta</taxon>
        <taxon>Magnoliopsida</taxon>
        <taxon>eudicotyledons</taxon>
        <taxon>Gunneridae</taxon>
        <taxon>Pentapetalae</taxon>
        <taxon>asterids</taxon>
        <taxon>campanulids</taxon>
        <taxon>Asterales</taxon>
        <taxon>Asteraceae</taxon>
        <taxon>Asteroideae</taxon>
        <taxon>Anthemideae</taxon>
        <taxon>Anthemidinae</taxon>
        <taxon>Tanacetum</taxon>
    </lineage>
</organism>
<evidence type="ECO:0000313" key="3">
    <source>
        <dbReference type="Proteomes" id="UP001151760"/>
    </source>
</evidence>